<reference evidence="4 5" key="1">
    <citation type="submission" date="2022-08" db="EMBL/GenBank/DDBJ databases">
        <title>Reclassification of Massilia species as members of the genera Telluria, Duganella, Pseudoduganella, Mokoshia gen. nov. and Zemynaea gen. nov. using orthogonal and non-orthogonal genome-based approaches.</title>
        <authorList>
            <person name="Bowman J.P."/>
        </authorList>
    </citation>
    <scope>NUCLEOTIDE SEQUENCE [LARGE SCALE GENOMIC DNA]</scope>
    <source>
        <strain evidence="4 5">LMG 28164</strain>
    </source>
</reference>
<dbReference type="CDD" id="cd05379">
    <property type="entry name" value="CAP_bacterial"/>
    <property type="match status" value="1"/>
</dbReference>
<evidence type="ECO:0000256" key="1">
    <source>
        <dbReference type="SAM" id="MobiDB-lite"/>
    </source>
</evidence>
<evidence type="ECO:0000313" key="4">
    <source>
        <dbReference type="EMBL" id="MCS0591448.1"/>
    </source>
</evidence>
<evidence type="ECO:0000256" key="2">
    <source>
        <dbReference type="SAM" id="SignalP"/>
    </source>
</evidence>
<comment type="caution">
    <text evidence="4">The sequence shown here is derived from an EMBL/GenBank/DDBJ whole genome shotgun (WGS) entry which is preliminary data.</text>
</comment>
<dbReference type="Gene3D" id="3.40.33.10">
    <property type="entry name" value="CAP"/>
    <property type="match status" value="1"/>
</dbReference>
<keyword evidence="5" id="KW-1185">Reference proteome</keyword>
<feature type="region of interest" description="Disordered" evidence="1">
    <location>
        <begin position="28"/>
        <end position="51"/>
    </location>
</feature>
<organism evidence="4 5">
    <name type="scientific">Massilia norwichensis</name>
    <dbReference type="NCBI Taxonomy" id="1442366"/>
    <lineage>
        <taxon>Bacteria</taxon>
        <taxon>Pseudomonadati</taxon>
        <taxon>Pseudomonadota</taxon>
        <taxon>Betaproteobacteria</taxon>
        <taxon>Burkholderiales</taxon>
        <taxon>Oxalobacteraceae</taxon>
        <taxon>Telluria group</taxon>
        <taxon>Massilia</taxon>
    </lineage>
</organism>
<proteinExistence type="predicted"/>
<dbReference type="PROSITE" id="PS51257">
    <property type="entry name" value="PROKAR_LIPOPROTEIN"/>
    <property type="match status" value="1"/>
</dbReference>
<dbReference type="Proteomes" id="UP001205560">
    <property type="component" value="Unassembled WGS sequence"/>
</dbReference>
<dbReference type="SUPFAM" id="SSF55797">
    <property type="entry name" value="PR-1-like"/>
    <property type="match status" value="1"/>
</dbReference>
<dbReference type="EMBL" id="JANUGX010000027">
    <property type="protein sequence ID" value="MCS0591448.1"/>
    <property type="molecule type" value="Genomic_DNA"/>
</dbReference>
<keyword evidence="2" id="KW-0732">Signal</keyword>
<evidence type="ECO:0000313" key="5">
    <source>
        <dbReference type="Proteomes" id="UP001205560"/>
    </source>
</evidence>
<gene>
    <name evidence="4" type="ORF">NX782_19850</name>
</gene>
<name>A0ABT2ABE2_9BURK</name>
<dbReference type="Pfam" id="PF00188">
    <property type="entry name" value="CAP"/>
    <property type="match status" value="1"/>
</dbReference>
<feature type="signal peptide" evidence="2">
    <location>
        <begin position="1"/>
        <end position="21"/>
    </location>
</feature>
<accession>A0ABT2ABE2</accession>
<dbReference type="PANTHER" id="PTHR31157">
    <property type="entry name" value="SCP DOMAIN-CONTAINING PROTEIN"/>
    <property type="match status" value="1"/>
</dbReference>
<sequence length="320" mass="33580">MSKTHPAKNLIAACIAAIALAACGGSDSDGTSGNSGSSGATSTGFSGQDASAPVLTNSVATDGFNWINYRRTQAGVGALTRNNLLDRSSQAHSDYQRLNNTVTHDEQANKPGFTGATVEDRVQAAGYKLVRNYASGEIIAATTNNTGFYMAEQLVTAIYHRFVMFEPLFKDMGAGAASTSANYVYFTTNLGATNGYSPGLPSHNIVSWPFDGQTGVETTFASNYEEPDPVPDINEVGYPISVHANLTETIAVQSFTVRARGGADLRTRLLVKGQDANTTMASVAAIVPLAPLAARTTYDVSFTGTVGGAAVSKTWSFTTK</sequence>
<dbReference type="PANTHER" id="PTHR31157:SF1">
    <property type="entry name" value="SCP DOMAIN-CONTAINING PROTEIN"/>
    <property type="match status" value="1"/>
</dbReference>
<feature type="compositionally biased region" description="Low complexity" evidence="1">
    <location>
        <begin position="28"/>
        <end position="47"/>
    </location>
</feature>
<feature type="domain" description="SCP" evidence="3">
    <location>
        <begin position="66"/>
        <end position="187"/>
    </location>
</feature>
<evidence type="ECO:0000259" key="3">
    <source>
        <dbReference type="Pfam" id="PF00188"/>
    </source>
</evidence>
<dbReference type="InterPro" id="IPR014044">
    <property type="entry name" value="CAP_dom"/>
</dbReference>
<dbReference type="InterPro" id="IPR035940">
    <property type="entry name" value="CAP_sf"/>
</dbReference>
<protein>
    <submittedName>
        <fullName evidence="4">CAP domain-containing protein</fullName>
    </submittedName>
</protein>
<feature type="chain" id="PRO_5045759778" evidence="2">
    <location>
        <begin position="22"/>
        <end position="320"/>
    </location>
</feature>